<keyword evidence="3" id="KW-0456">Lyase</keyword>
<evidence type="ECO:0000313" key="15">
    <source>
        <dbReference type="EMBL" id="GMI33422.1"/>
    </source>
</evidence>
<dbReference type="PANTHER" id="PTHR48078">
    <property type="entry name" value="THREONINE DEHYDRATASE, MITOCHONDRIAL-RELATED"/>
    <property type="match status" value="1"/>
</dbReference>
<dbReference type="Pfam" id="PF00291">
    <property type="entry name" value="PALP"/>
    <property type="match status" value="1"/>
</dbReference>
<evidence type="ECO:0000256" key="4">
    <source>
        <dbReference type="ARBA" id="ARBA00031418"/>
    </source>
</evidence>
<dbReference type="InterPro" id="IPR044561">
    <property type="entry name" value="ACT_ThrD-II-like"/>
</dbReference>
<evidence type="ECO:0000256" key="5">
    <source>
        <dbReference type="ARBA" id="ARBA00050422"/>
    </source>
</evidence>
<evidence type="ECO:0000256" key="2">
    <source>
        <dbReference type="ARBA" id="ARBA00022898"/>
    </source>
</evidence>
<keyword evidence="2" id="KW-0663">Pyridoxal phosphate</keyword>
<dbReference type="CDD" id="cd04886">
    <property type="entry name" value="ACT_ThrD-II-like"/>
    <property type="match status" value="1"/>
</dbReference>
<dbReference type="FunFam" id="3.40.50.1100:FF:000041">
    <property type="entry name" value="Threonine ammonia-lyase, variant"/>
    <property type="match status" value="1"/>
</dbReference>
<dbReference type="AlphaFoldDB" id="A0A9W7L6E8"/>
<sequence length="482" mass="52170">MLRGSSSLLQRFPKLPKGRLLLRSFATIDDEQQQEDESKQSNIEHNSEPTTSEDQLPINFSDISRASLAIKASCKRSYFLSELCGMNVYLKKELDQFTGSFKERGARNTLILLKRQWEESGIFNYPGVTAASAGNHALALSYHGRELGIPVTVVMPVVAPLAKVDKCRQFGANVVIHGAHIGESKLHSEELCAEQGLTYVNGYDDPPIMAGAGTIGIEICDQVPDLDAVIVPVGGAGLIGGVSCAVKTLMPDCKVFGVEPYFSASYTAALAANKPVETLIEPTLADGLAVPKVGSHAFQMARHYVDDTFLTTEREIAIACLRLIENEKLVVEGGGAIGLTPILPGGPMDTPEWKGKNVVVPICGGNIDTTTLGRVIDRGLAADQRLVRFVATVSDRPGGIARLTSLLSAEEASVKDIYHERSWLQSSVSNVQMRCVLELRGREHAQRVKEALAREGYPTKWDDTEDPLNSGDIKGTECLPVV</sequence>
<dbReference type="GO" id="GO:0004794">
    <property type="term" value="F:threonine deaminase activity"/>
    <property type="evidence" value="ECO:0007669"/>
    <property type="project" value="TreeGrafter"/>
</dbReference>
<dbReference type="Gene3D" id="3.40.50.1100">
    <property type="match status" value="2"/>
</dbReference>
<protein>
    <recommendedName>
        <fullName evidence="9">Serine racemase</fullName>
        <ecNumber evidence="8">5.1.1.18</ecNumber>
    </recommendedName>
    <alternativeName>
        <fullName evidence="10">D-serine ammonia-lyase</fullName>
    </alternativeName>
    <alternativeName>
        <fullName evidence="12">D-serine dehydratase</fullName>
    </alternativeName>
    <alternativeName>
        <fullName evidence="11">L-serine ammonia-lyase</fullName>
    </alternativeName>
    <alternativeName>
        <fullName evidence="4">L-serine dehydratase</fullName>
    </alternativeName>
</protein>
<evidence type="ECO:0000256" key="1">
    <source>
        <dbReference type="ARBA" id="ARBA00001933"/>
    </source>
</evidence>
<evidence type="ECO:0000256" key="10">
    <source>
        <dbReference type="ARBA" id="ARBA00076108"/>
    </source>
</evidence>
<dbReference type="GO" id="GO:0009097">
    <property type="term" value="P:isoleucine biosynthetic process"/>
    <property type="evidence" value="ECO:0007669"/>
    <property type="project" value="TreeGrafter"/>
</dbReference>
<dbReference type="GO" id="GO:0003941">
    <property type="term" value="F:L-serine ammonia-lyase activity"/>
    <property type="evidence" value="ECO:0007669"/>
    <property type="project" value="TreeGrafter"/>
</dbReference>
<organism evidence="15 16">
    <name type="scientific">Triparma columacea</name>
    <dbReference type="NCBI Taxonomy" id="722753"/>
    <lineage>
        <taxon>Eukaryota</taxon>
        <taxon>Sar</taxon>
        <taxon>Stramenopiles</taxon>
        <taxon>Ochrophyta</taxon>
        <taxon>Bolidophyceae</taxon>
        <taxon>Parmales</taxon>
        <taxon>Triparmaceae</taxon>
        <taxon>Triparma</taxon>
    </lineage>
</organism>
<comment type="function">
    <text evidence="7">Catalyzes the synthesis of D-serine from L-serine. D-serine is a key coagonist with glutamate at NMDA receptors. Has dehydratase activity towards both L-serine and D-serine.</text>
</comment>
<evidence type="ECO:0000256" key="9">
    <source>
        <dbReference type="ARBA" id="ARBA00070760"/>
    </source>
</evidence>
<dbReference type="GO" id="GO:0005524">
    <property type="term" value="F:ATP binding"/>
    <property type="evidence" value="ECO:0007669"/>
    <property type="project" value="UniProtKB-ARBA"/>
</dbReference>
<feature type="domain" description="Tryptophan synthase beta chain-like PALP" evidence="14">
    <location>
        <begin position="76"/>
        <end position="364"/>
    </location>
</feature>
<evidence type="ECO:0000256" key="8">
    <source>
        <dbReference type="ARBA" id="ARBA00066592"/>
    </source>
</evidence>
<evidence type="ECO:0000256" key="7">
    <source>
        <dbReference type="ARBA" id="ARBA00056426"/>
    </source>
</evidence>
<dbReference type="GO" id="GO:0006567">
    <property type="term" value="P:L-threonine catabolic process"/>
    <property type="evidence" value="ECO:0007669"/>
    <property type="project" value="TreeGrafter"/>
</dbReference>
<evidence type="ECO:0000259" key="14">
    <source>
        <dbReference type="Pfam" id="PF00291"/>
    </source>
</evidence>
<feature type="compositionally biased region" description="Polar residues" evidence="13">
    <location>
        <begin position="40"/>
        <end position="54"/>
    </location>
</feature>
<evidence type="ECO:0000256" key="3">
    <source>
        <dbReference type="ARBA" id="ARBA00023239"/>
    </source>
</evidence>
<dbReference type="SUPFAM" id="SSF53686">
    <property type="entry name" value="Tryptophan synthase beta subunit-like PLP-dependent enzymes"/>
    <property type="match status" value="1"/>
</dbReference>
<evidence type="ECO:0000256" key="13">
    <source>
        <dbReference type="SAM" id="MobiDB-lite"/>
    </source>
</evidence>
<evidence type="ECO:0000256" key="11">
    <source>
        <dbReference type="ARBA" id="ARBA00081060"/>
    </source>
</evidence>
<keyword evidence="16" id="KW-1185">Reference proteome</keyword>
<gene>
    <name evidence="15" type="ORF">TrCOL_g5368</name>
</gene>
<comment type="catalytic activity">
    <reaction evidence="6">
        <text>L-serine = D-serine</text>
        <dbReference type="Rhea" id="RHEA:10980"/>
        <dbReference type="ChEBI" id="CHEBI:33384"/>
        <dbReference type="ChEBI" id="CHEBI:35247"/>
        <dbReference type="EC" id="5.1.1.18"/>
    </reaction>
</comment>
<reference evidence="16" key="1">
    <citation type="journal article" date="2023" name="Commun. Biol.">
        <title>Genome analysis of Parmales, the sister group of diatoms, reveals the evolutionary specialization of diatoms from phago-mixotrophs to photoautotrophs.</title>
        <authorList>
            <person name="Ban H."/>
            <person name="Sato S."/>
            <person name="Yoshikawa S."/>
            <person name="Yamada K."/>
            <person name="Nakamura Y."/>
            <person name="Ichinomiya M."/>
            <person name="Sato N."/>
            <person name="Blanc-Mathieu R."/>
            <person name="Endo H."/>
            <person name="Kuwata A."/>
            <person name="Ogata H."/>
        </authorList>
    </citation>
    <scope>NUCLEOTIDE SEQUENCE [LARGE SCALE GENOMIC DNA]</scope>
</reference>
<evidence type="ECO:0000256" key="6">
    <source>
        <dbReference type="ARBA" id="ARBA00051769"/>
    </source>
</evidence>
<dbReference type="CDD" id="cd01562">
    <property type="entry name" value="Thr-dehyd"/>
    <property type="match status" value="1"/>
</dbReference>
<feature type="region of interest" description="Disordered" evidence="13">
    <location>
        <begin position="30"/>
        <end position="56"/>
    </location>
</feature>
<dbReference type="PANTHER" id="PTHR48078:SF19">
    <property type="entry name" value="ACT DOMAIN-CONTAINING PROTEIN"/>
    <property type="match status" value="1"/>
</dbReference>
<dbReference type="GO" id="GO:0030170">
    <property type="term" value="F:pyridoxal phosphate binding"/>
    <property type="evidence" value="ECO:0007669"/>
    <property type="project" value="UniProtKB-ARBA"/>
</dbReference>
<dbReference type="GO" id="GO:0006565">
    <property type="term" value="P:L-serine catabolic process"/>
    <property type="evidence" value="ECO:0007669"/>
    <property type="project" value="TreeGrafter"/>
</dbReference>
<comment type="cofactor">
    <cofactor evidence="1">
        <name>pyridoxal 5'-phosphate</name>
        <dbReference type="ChEBI" id="CHEBI:597326"/>
    </cofactor>
</comment>
<evidence type="ECO:0000313" key="16">
    <source>
        <dbReference type="Proteomes" id="UP001165065"/>
    </source>
</evidence>
<dbReference type="EMBL" id="BRYA01000031">
    <property type="protein sequence ID" value="GMI33422.1"/>
    <property type="molecule type" value="Genomic_DNA"/>
</dbReference>
<dbReference type="EC" id="5.1.1.18" evidence="8"/>
<accession>A0A9W7L6E8</accession>
<name>A0A9W7L6E8_9STRA</name>
<evidence type="ECO:0000256" key="12">
    <source>
        <dbReference type="ARBA" id="ARBA00081761"/>
    </source>
</evidence>
<comment type="caution">
    <text evidence="15">The sequence shown here is derived from an EMBL/GenBank/DDBJ whole genome shotgun (WGS) entry which is preliminary data.</text>
</comment>
<dbReference type="InterPro" id="IPR001926">
    <property type="entry name" value="TrpB-like_PALP"/>
</dbReference>
<dbReference type="InterPro" id="IPR050147">
    <property type="entry name" value="Ser/Thr_Dehydratase"/>
</dbReference>
<dbReference type="InterPro" id="IPR036052">
    <property type="entry name" value="TrpB-like_PALP_sf"/>
</dbReference>
<dbReference type="Proteomes" id="UP001165065">
    <property type="component" value="Unassembled WGS sequence"/>
</dbReference>
<proteinExistence type="predicted"/>
<dbReference type="GO" id="GO:0008721">
    <property type="term" value="F:D-serine ammonia-lyase activity"/>
    <property type="evidence" value="ECO:0007669"/>
    <property type="project" value="UniProtKB-EC"/>
</dbReference>
<comment type="catalytic activity">
    <reaction evidence="5">
        <text>D-serine = pyruvate + NH4(+)</text>
        <dbReference type="Rhea" id="RHEA:13977"/>
        <dbReference type="ChEBI" id="CHEBI:15361"/>
        <dbReference type="ChEBI" id="CHEBI:28938"/>
        <dbReference type="ChEBI" id="CHEBI:35247"/>
        <dbReference type="EC" id="4.3.1.18"/>
    </reaction>
</comment>
<dbReference type="OrthoDB" id="4418812at2759"/>
<dbReference type="GO" id="GO:0030378">
    <property type="term" value="F:serine racemase activity"/>
    <property type="evidence" value="ECO:0007669"/>
    <property type="project" value="UniProtKB-EC"/>
</dbReference>